<feature type="domain" description="HTH lysR-type" evidence="5">
    <location>
        <begin position="3"/>
        <end position="60"/>
    </location>
</feature>
<dbReference type="GO" id="GO:0000976">
    <property type="term" value="F:transcription cis-regulatory region binding"/>
    <property type="evidence" value="ECO:0007669"/>
    <property type="project" value="TreeGrafter"/>
</dbReference>
<dbReference type="Proteomes" id="UP000656804">
    <property type="component" value="Unassembled WGS sequence"/>
</dbReference>
<dbReference type="Pfam" id="PF03466">
    <property type="entry name" value="LysR_substrate"/>
    <property type="match status" value="1"/>
</dbReference>
<keyword evidence="3" id="KW-0238">DNA-binding</keyword>
<dbReference type="RefSeq" id="WP_194503116.1">
    <property type="nucleotide sequence ID" value="NZ_JADIVZ010000003.1"/>
</dbReference>
<dbReference type="PROSITE" id="PS50931">
    <property type="entry name" value="HTH_LYSR"/>
    <property type="match status" value="1"/>
</dbReference>
<evidence type="ECO:0000256" key="4">
    <source>
        <dbReference type="ARBA" id="ARBA00023163"/>
    </source>
</evidence>
<dbReference type="Gene3D" id="1.10.10.10">
    <property type="entry name" value="Winged helix-like DNA-binding domain superfamily/Winged helix DNA-binding domain"/>
    <property type="match status" value="1"/>
</dbReference>
<dbReference type="SUPFAM" id="SSF46785">
    <property type="entry name" value="Winged helix' DNA-binding domain"/>
    <property type="match status" value="1"/>
</dbReference>
<protein>
    <submittedName>
        <fullName evidence="6">LysR family transcriptional regulator</fullName>
    </submittedName>
</protein>
<evidence type="ECO:0000313" key="6">
    <source>
        <dbReference type="EMBL" id="MBF4161866.1"/>
    </source>
</evidence>
<dbReference type="InterPro" id="IPR000847">
    <property type="entry name" value="LysR_HTH_N"/>
</dbReference>
<dbReference type="PANTHER" id="PTHR30126:SF39">
    <property type="entry name" value="HTH-TYPE TRANSCRIPTIONAL REGULATOR CYSL"/>
    <property type="match status" value="1"/>
</dbReference>
<dbReference type="SUPFAM" id="SSF53850">
    <property type="entry name" value="Periplasmic binding protein-like II"/>
    <property type="match status" value="1"/>
</dbReference>
<evidence type="ECO:0000256" key="1">
    <source>
        <dbReference type="ARBA" id="ARBA00009437"/>
    </source>
</evidence>
<dbReference type="InterPro" id="IPR036388">
    <property type="entry name" value="WH-like_DNA-bd_sf"/>
</dbReference>
<evidence type="ECO:0000256" key="3">
    <source>
        <dbReference type="ARBA" id="ARBA00023125"/>
    </source>
</evidence>
<organism evidence="6 7">
    <name type="scientific">Nocardioides acrostichi</name>
    <dbReference type="NCBI Taxonomy" id="2784339"/>
    <lineage>
        <taxon>Bacteria</taxon>
        <taxon>Bacillati</taxon>
        <taxon>Actinomycetota</taxon>
        <taxon>Actinomycetes</taxon>
        <taxon>Propionibacteriales</taxon>
        <taxon>Nocardioidaceae</taxon>
        <taxon>Nocardioides</taxon>
    </lineage>
</organism>
<keyword evidence="4" id="KW-0804">Transcription</keyword>
<gene>
    <name evidence="6" type="ORF">ISG29_09190</name>
</gene>
<dbReference type="PANTHER" id="PTHR30126">
    <property type="entry name" value="HTH-TYPE TRANSCRIPTIONAL REGULATOR"/>
    <property type="match status" value="1"/>
</dbReference>
<comment type="caution">
    <text evidence="6">The sequence shown here is derived from an EMBL/GenBank/DDBJ whole genome shotgun (WGS) entry which is preliminary data.</text>
</comment>
<evidence type="ECO:0000259" key="5">
    <source>
        <dbReference type="PROSITE" id="PS50931"/>
    </source>
</evidence>
<proteinExistence type="inferred from homology"/>
<sequence length="306" mass="32334">MLPDLDLLRLLVRVDRLGSIGAAARASGVSQQAASERLRRLEEQTGLVLLVRRPSGTQTTDAGRLLVDWSTDLVERAAHVETALAALRERAQGHLRVHASMTVAESLLPPVLVRLREERDVRVRLHATNTAAVLEAVRAGATDLGFVEGPSDLTGLGSRVVGGDELVVVAHPHDAWARRARPLAADELAARPLTSRESGSGTRATWEAALAAAGQPGCEPSVELHTTTSLLAHVASGGAPGVVSRRSAERDVESGLVVVVPVSGIDLGRPFVAVWGGRDGDRRPEVETLLAVLGEQARRSTRSAGI</sequence>
<dbReference type="AlphaFoldDB" id="A0A930V0Y8"/>
<evidence type="ECO:0000313" key="7">
    <source>
        <dbReference type="Proteomes" id="UP000656804"/>
    </source>
</evidence>
<accession>A0A930V0Y8</accession>
<dbReference type="InterPro" id="IPR036390">
    <property type="entry name" value="WH_DNA-bd_sf"/>
</dbReference>
<dbReference type="InterPro" id="IPR005119">
    <property type="entry name" value="LysR_subst-bd"/>
</dbReference>
<dbReference type="Gene3D" id="3.40.190.10">
    <property type="entry name" value="Periplasmic binding protein-like II"/>
    <property type="match status" value="2"/>
</dbReference>
<name>A0A930V0Y8_9ACTN</name>
<evidence type="ECO:0000256" key="2">
    <source>
        <dbReference type="ARBA" id="ARBA00023015"/>
    </source>
</evidence>
<keyword evidence="2" id="KW-0805">Transcription regulation</keyword>
<dbReference type="GO" id="GO:0003700">
    <property type="term" value="F:DNA-binding transcription factor activity"/>
    <property type="evidence" value="ECO:0007669"/>
    <property type="project" value="InterPro"/>
</dbReference>
<dbReference type="Pfam" id="PF00126">
    <property type="entry name" value="HTH_1"/>
    <property type="match status" value="1"/>
</dbReference>
<dbReference type="EMBL" id="JADIVZ010000003">
    <property type="protein sequence ID" value="MBF4161866.1"/>
    <property type="molecule type" value="Genomic_DNA"/>
</dbReference>
<reference evidence="6" key="1">
    <citation type="submission" date="2020-11" db="EMBL/GenBank/DDBJ databases">
        <title>Nocardioides sp. CBS4Y-1, whole genome shotgun sequence.</title>
        <authorList>
            <person name="Tuo L."/>
        </authorList>
    </citation>
    <scope>NUCLEOTIDE SEQUENCE</scope>
    <source>
        <strain evidence="6">CBS4Y-1</strain>
    </source>
</reference>
<comment type="similarity">
    <text evidence="1">Belongs to the LysR transcriptional regulatory family.</text>
</comment>
<keyword evidence="7" id="KW-1185">Reference proteome</keyword>